<evidence type="ECO:0000313" key="2">
    <source>
        <dbReference type="Proteomes" id="UP000469011"/>
    </source>
</evidence>
<name>A0A6N9T4D1_9HYPH</name>
<evidence type="ECO:0000313" key="1">
    <source>
        <dbReference type="EMBL" id="NDW06234.1"/>
    </source>
</evidence>
<reference evidence="1 2" key="1">
    <citation type="submission" date="2020-01" db="EMBL/GenBank/DDBJ databases">
        <title>Jiella pacifica sp. nov.</title>
        <authorList>
            <person name="Xue Z."/>
            <person name="Zhu S."/>
            <person name="Chen J."/>
            <person name="Yang J."/>
        </authorList>
    </citation>
    <scope>NUCLEOTIDE SEQUENCE [LARGE SCALE GENOMIC DNA]</scope>
    <source>
        <strain evidence="1 2">40Bstr34</strain>
    </source>
</reference>
<dbReference type="EMBL" id="JAAAMG010000015">
    <property type="protein sequence ID" value="NDW06234.1"/>
    <property type="molecule type" value="Genomic_DNA"/>
</dbReference>
<proteinExistence type="predicted"/>
<dbReference type="Proteomes" id="UP000469011">
    <property type="component" value="Unassembled WGS sequence"/>
</dbReference>
<dbReference type="RefSeq" id="WP_163464767.1">
    <property type="nucleotide sequence ID" value="NZ_JAAAMG010000015.1"/>
</dbReference>
<sequence>MKIDLRMIEVSRLVIEPGNFLGRFPVPSRFVCLGYKTIGDAASRPSMTDAFDPFAGAESHSKSSPD</sequence>
<accession>A0A6N9T4D1</accession>
<gene>
    <name evidence="1" type="ORF">GTK09_17580</name>
</gene>
<protein>
    <submittedName>
        <fullName evidence="1">Uncharacterized protein</fullName>
    </submittedName>
</protein>
<dbReference type="AlphaFoldDB" id="A0A6N9T4D1"/>
<organism evidence="1 2">
    <name type="scientific">Jiella pacifica</name>
    <dbReference type="NCBI Taxonomy" id="2696469"/>
    <lineage>
        <taxon>Bacteria</taxon>
        <taxon>Pseudomonadati</taxon>
        <taxon>Pseudomonadota</taxon>
        <taxon>Alphaproteobacteria</taxon>
        <taxon>Hyphomicrobiales</taxon>
        <taxon>Aurantimonadaceae</taxon>
        <taxon>Jiella</taxon>
    </lineage>
</organism>
<keyword evidence="2" id="KW-1185">Reference proteome</keyword>
<comment type="caution">
    <text evidence="1">The sequence shown here is derived from an EMBL/GenBank/DDBJ whole genome shotgun (WGS) entry which is preliminary data.</text>
</comment>